<name>A0A9X2LXU2_STRMQ</name>
<evidence type="ECO:0000313" key="1">
    <source>
        <dbReference type="EMBL" id="MCQ8831798.1"/>
    </source>
</evidence>
<reference evidence="1" key="1">
    <citation type="submission" date="2022-06" db="EMBL/GenBank/DDBJ databases">
        <title>WGS of actinobacteria.</title>
        <authorList>
            <person name="Thawai C."/>
        </authorList>
    </citation>
    <scope>NUCLEOTIDE SEQUENCE</scope>
    <source>
        <strain evidence="1">DSM 42010</strain>
    </source>
</reference>
<comment type="caution">
    <text evidence="1">The sequence shown here is derived from an EMBL/GenBank/DDBJ whole genome shotgun (WGS) entry which is preliminary data.</text>
</comment>
<keyword evidence="2" id="KW-1185">Reference proteome</keyword>
<dbReference type="RefSeq" id="WP_257632677.1">
    <property type="nucleotide sequence ID" value="NZ_JANIIC010000027.1"/>
</dbReference>
<evidence type="ECO:0000313" key="2">
    <source>
        <dbReference type="Proteomes" id="UP001142400"/>
    </source>
</evidence>
<gene>
    <name evidence="1" type="ORF">NQU54_22680</name>
</gene>
<dbReference type="Proteomes" id="UP001142400">
    <property type="component" value="Unassembled WGS sequence"/>
</dbReference>
<dbReference type="AlphaFoldDB" id="A0A9X2LXU2"/>
<organism evidence="1 2">
    <name type="scientific">Streptomyces malaysiensis subsp. samsunensis</name>
    <dbReference type="NCBI Taxonomy" id="459658"/>
    <lineage>
        <taxon>Bacteria</taxon>
        <taxon>Bacillati</taxon>
        <taxon>Actinomycetota</taxon>
        <taxon>Actinomycetes</taxon>
        <taxon>Kitasatosporales</taxon>
        <taxon>Streptomycetaceae</taxon>
        <taxon>Streptomyces</taxon>
        <taxon>Streptomyces violaceusniger group</taxon>
    </lineage>
</organism>
<accession>A0A9X2LXU2</accession>
<proteinExistence type="predicted"/>
<dbReference type="EMBL" id="JANIIC010000027">
    <property type="protein sequence ID" value="MCQ8831798.1"/>
    <property type="molecule type" value="Genomic_DNA"/>
</dbReference>
<protein>
    <submittedName>
        <fullName evidence="1">Uncharacterized protein</fullName>
    </submittedName>
</protein>
<sequence>MLLVFYAFGMAACLACMYFIRRLSESHRTTIYACPVKGCGVSIQAVGSSDAELERLRNLAVDHSKHGPDA</sequence>
<dbReference type="SUPFAM" id="SSF57716">
    <property type="entry name" value="Glucocorticoid receptor-like (DNA-binding domain)"/>
    <property type="match status" value="1"/>
</dbReference>